<evidence type="ECO:0000256" key="3">
    <source>
        <dbReference type="SAM" id="Coils"/>
    </source>
</evidence>
<feature type="region of interest" description="Disordered" evidence="4">
    <location>
        <begin position="201"/>
        <end position="221"/>
    </location>
</feature>
<evidence type="ECO:0000313" key="5">
    <source>
        <dbReference type="EMBL" id="BAN65501.1"/>
    </source>
</evidence>
<dbReference type="PANTHER" id="PTHR22761:SF12">
    <property type="entry name" value="CHARGED MULTIVESICULAR BODY PROTEIN 5"/>
    <property type="match status" value="1"/>
</dbReference>
<evidence type="ECO:0000256" key="1">
    <source>
        <dbReference type="ARBA" id="ARBA00006190"/>
    </source>
</evidence>
<dbReference type="VEuPathDB" id="PiroplasmaDB:BBOV_I002015"/>
<keyword evidence="2 3" id="KW-0175">Coiled coil</keyword>
<feature type="compositionally biased region" description="Basic and acidic residues" evidence="4">
    <location>
        <begin position="211"/>
        <end position="221"/>
    </location>
</feature>
<dbReference type="EMBL" id="AK441707">
    <property type="protein sequence ID" value="BAN65501.1"/>
    <property type="molecule type" value="mRNA"/>
</dbReference>
<dbReference type="GO" id="GO:0005771">
    <property type="term" value="C:multivesicular body"/>
    <property type="evidence" value="ECO:0007669"/>
    <property type="project" value="TreeGrafter"/>
</dbReference>
<protein>
    <submittedName>
        <fullName evidence="5">Snf7 family protein</fullName>
    </submittedName>
</protein>
<comment type="similarity">
    <text evidence="1">Belongs to the SNF7 family.</text>
</comment>
<dbReference type="GO" id="GO:0006900">
    <property type="term" value="P:vesicle budding from membrane"/>
    <property type="evidence" value="ECO:0007669"/>
    <property type="project" value="TreeGrafter"/>
</dbReference>
<evidence type="ECO:0000256" key="4">
    <source>
        <dbReference type="SAM" id="MobiDB-lite"/>
    </source>
</evidence>
<dbReference type="AlphaFoldDB" id="S6B8P1"/>
<reference evidence="5" key="1">
    <citation type="journal article" date="2014" name="BMC Genomics">
        <title>The Babesia bovis gene and promoter model: an update from full-length EST analysis.</title>
        <authorList>
            <person name="Yamagishi J."/>
            <person name="Wakaguri H."/>
            <person name="Yokoyama N."/>
            <person name="Yamashita R."/>
            <person name="Suzuki Y."/>
            <person name="Xuan X."/>
            <person name="Igarashi I."/>
        </authorList>
    </citation>
    <scope>NUCLEOTIDE SEQUENCE</scope>
    <source>
        <strain evidence="5">Texas</strain>
    </source>
</reference>
<sequence length="221" mass="24603">MRFFGKSKSTVSLHQTSGELETSIRNLEEKINSCNVELARLKTVLCGSSNSTALSAAKRKATTILRRRQVYETQRDQLIGARLAVDNCNHIYSQVQTAAQIHNALSASLKATKKQLKKTNFDDLERLQEDMEDLQDYTEDINDALIRPDLVVSQIDDAELEFELSTLAEQDVEVPPVSASRVTSVKTAIAKATEFFEDMIAPTPPTSRGTKIKDVDSNIKN</sequence>
<dbReference type="PANTHER" id="PTHR22761">
    <property type="entry name" value="CHARGED MULTIVESICULAR BODY PROTEIN"/>
    <property type="match status" value="1"/>
</dbReference>
<feature type="coiled-coil region" evidence="3">
    <location>
        <begin position="17"/>
        <end position="44"/>
    </location>
</feature>
<dbReference type="InterPro" id="IPR005024">
    <property type="entry name" value="Snf7_fam"/>
</dbReference>
<name>S6B8P1_BABBO</name>
<evidence type="ECO:0000256" key="2">
    <source>
        <dbReference type="ARBA" id="ARBA00023054"/>
    </source>
</evidence>
<dbReference type="Pfam" id="PF03357">
    <property type="entry name" value="Snf7"/>
    <property type="match status" value="1"/>
</dbReference>
<proteinExistence type="evidence at transcript level"/>
<organism evidence="5">
    <name type="scientific">Babesia bovis</name>
    <dbReference type="NCBI Taxonomy" id="5865"/>
    <lineage>
        <taxon>Eukaryota</taxon>
        <taxon>Sar</taxon>
        <taxon>Alveolata</taxon>
        <taxon>Apicomplexa</taxon>
        <taxon>Aconoidasida</taxon>
        <taxon>Piroplasmida</taxon>
        <taxon>Babesiidae</taxon>
        <taxon>Babesia</taxon>
    </lineage>
</organism>
<dbReference type="GO" id="GO:0032511">
    <property type="term" value="P:late endosome to vacuole transport via multivesicular body sorting pathway"/>
    <property type="evidence" value="ECO:0007669"/>
    <property type="project" value="TreeGrafter"/>
</dbReference>
<dbReference type="Gene3D" id="6.10.250.1710">
    <property type="match status" value="1"/>
</dbReference>
<accession>S6B8P1</accession>